<sequence length="136" mass="15070">MTTHTIKGQDARTAPVNIAQPLIANDGFIEQLGVDEISTALQPQFVMMLECWASKHPSAFAKYICDMNDESHHRYLEQVNNVKQCGADIVHFNHIASDLRPGVAPLLYCNVLSRCNNDHGTTPDQPAGLKKVTRTL</sequence>
<accession>A0ABT3IBK9</accession>
<organism evidence="1 2">
    <name type="scientific">Shewanella subflava</name>
    <dbReference type="NCBI Taxonomy" id="2986476"/>
    <lineage>
        <taxon>Bacteria</taxon>
        <taxon>Pseudomonadati</taxon>
        <taxon>Pseudomonadota</taxon>
        <taxon>Gammaproteobacteria</taxon>
        <taxon>Alteromonadales</taxon>
        <taxon>Shewanellaceae</taxon>
        <taxon>Shewanella</taxon>
    </lineage>
</organism>
<keyword evidence="2" id="KW-1185">Reference proteome</keyword>
<name>A0ABT3IBK9_9GAMM</name>
<evidence type="ECO:0000313" key="2">
    <source>
        <dbReference type="Proteomes" id="UP001163714"/>
    </source>
</evidence>
<gene>
    <name evidence="1" type="ORF">OHT75_13230</name>
</gene>
<evidence type="ECO:0000313" key="1">
    <source>
        <dbReference type="EMBL" id="MCW3173446.1"/>
    </source>
</evidence>
<dbReference type="RefSeq" id="WP_264727354.1">
    <property type="nucleotide sequence ID" value="NZ_JAPDMX010000028.1"/>
</dbReference>
<dbReference type="Proteomes" id="UP001163714">
    <property type="component" value="Unassembled WGS sequence"/>
</dbReference>
<reference evidence="1" key="1">
    <citation type="submission" date="2022-10" db="EMBL/GenBank/DDBJ databases">
        <title>Shewanella flava sp. nov, isolated from the estuary of the Fenhe River into the Yellow River.</title>
        <authorList>
            <person name="Li Y."/>
        </authorList>
    </citation>
    <scope>NUCLEOTIDE SEQUENCE</scope>
    <source>
        <strain evidence="1">FYR11-62</strain>
    </source>
</reference>
<protein>
    <submittedName>
        <fullName evidence="1">Uncharacterized protein</fullName>
    </submittedName>
</protein>
<proteinExistence type="predicted"/>
<dbReference type="EMBL" id="JAPDMX010000028">
    <property type="protein sequence ID" value="MCW3173446.1"/>
    <property type="molecule type" value="Genomic_DNA"/>
</dbReference>
<comment type="caution">
    <text evidence="1">The sequence shown here is derived from an EMBL/GenBank/DDBJ whole genome shotgun (WGS) entry which is preliminary data.</text>
</comment>